<feature type="transmembrane region" description="Helical" evidence="3">
    <location>
        <begin position="12"/>
        <end position="38"/>
    </location>
</feature>
<reference evidence="4" key="1">
    <citation type="journal article" date="2012" name="Proc. Natl. Acad. Sci. U.S.A.">
        <title>Antigenic diversity is generated by distinct evolutionary mechanisms in African trypanosome species.</title>
        <authorList>
            <person name="Jackson A.P."/>
            <person name="Berry A."/>
            <person name="Aslett M."/>
            <person name="Allison H.C."/>
            <person name="Burton P."/>
            <person name="Vavrova-Anderson J."/>
            <person name="Brown R."/>
            <person name="Browne H."/>
            <person name="Corton N."/>
            <person name="Hauser H."/>
            <person name="Gamble J."/>
            <person name="Gilderthorp R."/>
            <person name="Marcello L."/>
            <person name="McQuillan J."/>
            <person name="Otto T.D."/>
            <person name="Quail M.A."/>
            <person name="Sanders M.J."/>
            <person name="van Tonder A."/>
            <person name="Ginger M.L."/>
            <person name="Field M.C."/>
            <person name="Barry J.D."/>
            <person name="Hertz-Fowler C."/>
            <person name="Berriman M."/>
        </authorList>
    </citation>
    <scope>NUCLEOTIDE SEQUENCE</scope>
    <source>
        <strain evidence="4">Y486</strain>
    </source>
</reference>
<dbReference type="SUPFAM" id="SSF52540">
    <property type="entry name" value="P-loop containing nucleoside triphosphate hydrolases"/>
    <property type="match status" value="1"/>
</dbReference>
<name>G0U8G9_TRYVY</name>
<dbReference type="InterPro" id="IPR010448">
    <property type="entry name" value="Torsin"/>
</dbReference>
<evidence type="ECO:0000256" key="1">
    <source>
        <dbReference type="ARBA" id="ARBA00006235"/>
    </source>
</evidence>
<dbReference type="Gene3D" id="3.40.50.300">
    <property type="entry name" value="P-loop containing nucleotide triphosphate hydrolases"/>
    <property type="match status" value="1"/>
</dbReference>
<evidence type="ECO:0008006" key="5">
    <source>
        <dbReference type="Google" id="ProtNLM"/>
    </source>
</evidence>
<dbReference type="InterPro" id="IPR027417">
    <property type="entry name" value="P-loop_NTPase"/>
</dbReference>
<dbReference type="GO" id="GO:0005737">
    <property type="term" value="C:cytoplasm"/>
    <property type="evidence" value="ECO:0007669"/>
    <property type="project" value="UniProtKB-ARBA"/>
</dbReference>
<dbReference type="GO" id="GO:0016887">
    <property type="term" value="F:ATP hydrolysis activity"/>
    <property type="evidence" value="ECO:0007669"/>
    <property type="project" value="InterPro"/>
</dbReference>
<feature type="region of interest" description="Disordered" evidence="2">
    <location>
        <begin position="419"/>
        <end position="449"/>
    </location>
</feature>
<evidence type="ECO:0000256" key="3">
    <source>
        <dbReference type="SAM" id="Phobius"/>
    </source>
</evidence>
<gene>
    <name evidence="4" type="ORF">TVY486_1113790</name>
</gene>
<evidence type="ECO:0000313" key="4">
    <source>
        <dbReference type="EMBL" id="CCC53895.1"/>
    </source>
</evidence>
<dbReference type="PANTHER" id="PTHR10760:SF16">
    <property type="entry name" value="AAA+ ATPASE DOMAIN-CONTAINING PROTEIN"/>
    <property type="match status" value="1"/>
</dbReference>
<dbReference type="EMBL" id="HE573027">
    <property type="protein sequence ID" value="CCC53895.1"/>
    <property type="molecule type" value="Genomic_DNA"/>
</dbReference>
<keyword evidence="3" id="KW-0472">Membrane</keyword>
<dbReference type="GO" id="GO:0005524">
    <property type="term" value="F:ATP binding"/>
    <property type="evidence" value="ECO:0007669"/>
    <property type="project" value="InterPro"/>
</dbReference>
<accession>G0U8G9</accession>
<comment type="similarity">
    <text evidence="1">Belongs to the ClpA/ClpB family. Torsin subfamily.</text>
</comment>
<protein>
    <recommendedName>
        <fullName evidence="5">AAA+ ATPase domain-containing protein</fullName>
    </recommendedName>
</protein>
<dbReference type="AlphaFoldDB" id="G0U8G9"/>
<proteinExistence type="inferred from homology"/>
<dbReference type="PANTHER" id="PTHR10760">
    <property type="entry name" value="TORSIN"/>
    <property type="match status" value="1"/>
</dbReference>
<evidence type="ECO:0000256" key="2">
    <source>
        <dbReference type="SAM" id="MobiDB-lite"/>
    </source>
</evidence>
<keyword evidence="3" id="KW-1133">Transmembrane helix</keyword>
<organism evidence="4">
    <name type="scientific">Trypanosoma vivax (strain Y486)</name>
    <dbReference type="NCBI Taxonomy" id="1055687"/>
    <lineage>
        <taxon>Eukaryota</taxon>
        <taxon>Discoba</taxon>
        <taxon>Euglenozoa</taxon>
        <taxon>Kinetoplastea</taxon>
        <taxon>Metakinetoplastina</taxon>
        <taxon>Trypanosomatida</taxon>
        <taxon>Trypanosomatidae</taxon>
        <taxon>Trypanosoma</taxon>
        <taxon>Duttonella</taxon>
    </lineage>
</organism>
<keyword evidence="3" id="KW-0812">Transmembrane</keyword>
<sequence>MGLLDLHRSGVFFISGTAVSASSIFVLILTSFCIAVSAHEEVTDEPSCPRAPICSRGSPFALNFMRYCLLSKLPGAFVSKELPFYSKSEARRLALESIEELLRSRVVGQGHMLSDIIAAMRRKLSTPQEPLVLHFAGDNGVGKTHTARLLSLATSLRCAPLRRPLCDTGDNLLTISGTSYEGLNESEARHHIVKLITTHQRRYPHGIVLLDDLNVMHPKLVATLAPLFGRAERFAEQPPDAPSLAQLTVIVTTDFGRQGRTFGKSVVEVGQMVRDEFSGLYGALVSSFTRTFLFVSFSRSSAEELVRATVASLPCTVFRYGSAASAEELGTGGLVESRIDDLAVSFIVERHREVWEGRENGHALRRVVEDTLLPLLSLYFDSYGHDRQLRALFRFHVERAEVVLDAGDGMYSMEGWLSSNSGATDGKPEVRPESSDTGGTNSRVPLGDL</sequence>
<dbReference type="VEuPathDB" id="TriTrypDB:TvY486_1113790"/>